<protein>
    <submittedName>
        <fullName evidence="1">Uncharacterized protein</fullName>
    </submittedName>
</protein>
<name>A0A5R9FQL4_9ACTN</name>
<accession>A0A5R9FQL4</accession>
<keyword evidence="2" id="KW-1185">Reference proteome</keyword>
<dbReference type="AlphaFoldDB" id="A0A5R9FQL4"/>
<sequence length="35" mass="4144">MWRHRVEPRVHSYQRLVTAASFFSHQSMSVSKPLS</sequence>
<reference evidence="1 2" key="1">
    <citation type="submission" date="2019-05" db="EMBL/GenBank/DDBJ databases">
        <title>Streptomyces sp. NEAU-C151, a novel actinomycete isolated from soil.</title>
        <authorList>
            <person name="Han L."/>
            <person name="Jiang H."/>
        </authorList>
    </citation>
    <scope>NUCLEOTIDE SEQUENCE [LARGE SCALE GENOMIC DNA]</scope>
    <source>
        <strain evidence="1 2">NEAU-C151</strain>
    </source>
</reference>
<dbReference type="Proteomes" id="UP000305906">
    <property type="component" value="Unassembled WGS sequence"/>
</dbReference>
<evidence type="ECO:0000313" key="2">
    <source>
        <dbReference type="Proteomes" id="UP000305906"/>
    </source>
</evidence>
<organism evidence="1 2">
    <name type="scientific">Streptomyces montanus</name>
    <dbReference type="NCBI Taxonomy" id="2580423"/>
    <lineage>
        <taxon>Bacteria</taxon>
        <taxon>Bacillati</taxon>
        <taxon>Actinomycetota</taxon>
        <taxon>Actinomycetes</taxon>
        <taxon>Kitasatosporales</taxon>
        <taxon>Streptomycetaceae</taxon>
        <taxon>Streptomyces</taxon>
    </lineage>
</organism>
<gene>
    <name evidence="1" type="ORF">FE633_09805</name>
</gene>
<evidence type="ECO:0000313" key="1">
    <source>
        <dbReference type="EMBL" id="TLS46232.1"/>
    </source>
</evidence>
<proteinExistence type="predicted"/>
<dbReference type="EMBL" id="VBZC01000009">
    <property type="protein sequence ID" value="TLS46232.1"/>
    <property type="molecule type" value="Genomic_DNA"/>
</dbReference>
<comment type="caution">
    <text evidence="1">The sequence shown here is derived from an EMBL/GenBank/DDBJ whole genome shotgun (WGS) entry which is preliminary data.</text>
</comment>